<keyword evidence="1" id="KW-0732">Signal</keyword>
<evidence type="ECO:0008006" key="4">
    <source>
        <dbReference type="Google" id="ProtNLM"/>
    </source>
</evidence>
<proteinExistence type="predicted"/>
<evidence type="ECO:0000313" key="2">
    <source>
        <dbReference type="EMBL" id="KAK7797451.1"/>
    </source>
</evidence>
<accession>A0AAW0H7J4</accession>
<dbReference type="AlphaFoldDB" id="A0AAW0H7J4"/>
<dbReference type="EMBL" id="JBBHLL010000834">
    <property type="protein sequence ID" value="KAK7797451.1"/>
    <property type="molecule type" value="Genomic_DNA"/>
</dbReference>
<evidence type="ECO:0000313" key="3">
    <source>
        <dbReference type="Proteomes" id="UP001488838"/>
    </source>
</evidence>
<keyword evidence="3" id="KW-1185">Reference proteome</keyword>
<reference evidence="2 3" key="1">
    <citation type="journal article" date="2023" name="bioRxiv">
        <title>Conserved and derived expression patterns and positive selection on dental genes reveal complex evolutionary context of ever-growing rodent molars.</title>
        <authorList>
            <person name="Calamari Z.T."/>
            <person name="Song A."/>
            <person name="Cohen E."/>
            <person name="Akter M."/>
            <person name="Roy R.D."/>
            <person name="Hallikas O."/>
            <person name="Christensen M.M."/>
            <person name="Li P."/>
            <person name="Marangoni P."/>
            <person name="Jernvall J."/>
            <person name="Klein O.D."/>
        </authorList>
    </citation>
    <scope>NUCLEOTIDE SEQUENCE [LARGE SCALE GENOMIC DNA]</scope>
    <source>
        <strain evidence="2">V071</strain>
    </source>
</reference>
<sequence>MFKYAWSKPFFFLVKMLAAFKNHINMAIWDVTLGVVNLQTTDTSQLTLCSEHFDVQCCKCNLPIGTGSKLKCSHWDIGVEQLGIQKYRHVVEMLSGDLHISAEALVTLEMLF</sequence>
<name>A0AAW0H7J4_MYOGA</name>
<feature type="chain" id="PRO_5043609222" description="Protein yippee-like" evidence="1">
    <location>
        <begin position="20"/>
        <end position="112"/>
    </location>
</feature>
<gene>
    <name evidence="2" type="ORF">U0070_014241</name>
</gene>
<evidence type="ECO:0000256" key="1">
    <source>
        <dbReference type="SAM" id="SignalP"/>
    </source>
</evidence>
<comment type="caution">
    <text evidence="2">The sequence shown here is derived from an EMBL/GenBank/DDBJ whole genome shotgun (WGS) entry which is preliminary data.</text>
</comment>
<dbReference type="Proteomes" id="UP001488838">
    <property type="component" value="Unassembled WGS sequence"/>
</dbReference>
<organism evidence="2 3">
    <name type="scientific">Myodes glareolus</name>
    <name type="common">Bank vole</name>
    <name type="synonym">Clethrionomys glareolus</name>
    <dbReference type="NCBI Taxonomy" id="447135"/>
    <lineage>
        <taxon>Eukaryota</taxon>
        <taxon>Metazoa</taxon>
        <taxon>Chordata</taxon>
        <taxon>Craniata</taxon>
        <taxon>Vertebrata</taxon>
        <taxon>Euteleostomi</taxon>
        <taxon>Mammalia</taxon>
        <taxon>Eutheria</taxon>
        <taxon>Euarchontoglires</taxon>
        <taxon>Glires</taxon>
        <taxon>Rodentia</taxon>
        <taxon>Myomorpha</taxon>
        <taxon>Muroidea</taxon>
        <taxon>Cricetidae</taxon>
        <taxon>Arvicolinae</taxon>
        <taxon>Myodes</taxon>
    </lineage>
</organism>
<feature type="signal peptide" evidence="1">
    <location>
        <begin position="1"/>
        <end position="19"/>
    </location>
</feature>
<protein>
    <recommendedName>
        <fullName evidence="4">Protein yippee-like</fullName>
    </recommendedName>
</protein>